<name>A0A5M8PZ26_9LECA</name>
<dbReference type="EMBL" id="VXIT01000002">
    <property type="protein sequence ID" value="KAA6415069.1"/>
    <property type="molecule type" value="Genomic_DNA"/>
</dbReference>
<dbReference type="Proteomes" id="UP000324767">
    <property type="component" value="Unassembled WGS sequence"/>
</dbReference>
<reference evidence="1 2" key="1">
    <citation type="submission" date="2019-09" db="EMBL/GenBank/DDBJ databases">
        <title>The hologenome of the rock-dwelling lichen Lasallia pustulata.</title>
        <authorList>
            <person name="Greshake Tzovaras B."/>
            <person name="Segers F."/>
            <person name="Bicker A."/>
            <person name="Dal Grande F."/>
            <person name="Otte J."/>
            <person name="Hankeln T."/>
            <person name="Schmitt I."/>
            <person name="Ebersberger I."/>
        </authorList>
    </citation>
    <scope>NUCLEOTIDE SEQUENCE [LARGE SCALE GENOMIC DNA]</scope>
    <source>
        <strain evidence="1">A1-1</strain>
    </source>
</reference>
<gene>
    <name evidence="1" type="ORF">FRX48_01821</name>
</gene>
<accession>A0A5M8PZ26</accession>
<evidence type="ECO:0000313" key="1">
    <source>
        <dbReference type="EMBL" id="KAA6415069.1"/>
    </source>
</evidence>
<sequence length="107" mass="12216">MICPSTAPQHQQKTQNDEIFFTVKDVIYLNLASSLQKLRKGYSEDAATLYDIINVEQLQKQRDLEMTVSESVNDLIADLDCLEVNKKDLIKSLMIKDANFSTLNAKY</sequence>
<comment type="caution">
    <text evidence="1">The sequence shown here is derived from an EMBL/GenBank/DDBJ whole genome shotgun (WGS) entry which is preliminary data.</text>
</comment>
<protein>
    <submittedName>
        <fullName evidence="1">Uncharacterized protein</fullName>
    </submittedName>
</protein>
<organism evidence="1 2">
    <name type="scientific">Lasallia pustulata</name>
    <dbReference type="NCBI Taxonomy" id="136370"/>
    <lineage>
        <taxon>Eukaryota</taxon>
        <taxon>Fungi</taxon>
        <taxon>Dikarya</taxon>
        <taxon>Ascomycota</taxon>
        <taxon>Pezizomycotina</taxon>
        <taxon>Lecanoromycetes</taxon>
        <taxon>OSLEUM clade</taxon>
        <taxon>Umbilicariomycetidae</taxon>
        <taxon>Umbilicariales</taxon>
        <taxon>Umbilicariaceae</taxon>
        <taxon>Lasallia</taxon>
    </lineage>
</organism>
<proteinExistence type="predicted"/>
<evidence type="ECO:0000313" key="2">
    <source>
        <dbReference type="Proteomes" id="UP000324767"/>
    </source>
</evidence>
<dbReference type="AlphaFoldDB" id="A0A5M8PZ26"/>